<dbReference type="AlphaFoldDB" id="A0A073J0S0"/>
<evidence type="ECO:0000313" key="2">
    <source>
        <dbReference type="EMBL" id="KEJ95301.1"/>
    </source>
</evidence>
<organism evidence="2 3">
    <name type="scientific">Pseudosulfitobacter pseudonitzschiae</name>
    <dbReference type="NCBI Taxonomy" id="1402135"/>
    <lineage>
        <taxon>Bacteria</taxon>
        <taxon>Pseudomonadati</taxon>
        <taxon>Pseudomonadota</taxon>
        <taxon>Alphaproteobacteria</taxon>
        <taxon>Rhodobacterales</taxon>
        <taxon>Roseobacteraceae</taxon>
        <taxon>Pseudosulfitobacter</taxon>
    </lineage>
</organism>
<accession>A0A073J0S0</accession>
<feature type="region of interest" description="Disordered" evidence="1">
    <location>
        <begin position="48"/>
        <end position="136"/>
    </location>
</feature>
<dbReference type="OrthoDB" id="9983704at2"/>
<sequence>MQLEVKTFTAARCAGDRQVGYWANLAGTLADKVVAPACKNRLTIDLERGPKDGFSLLSPDRAGSTGSNDTHVAADSDTLSRVLKSGPIAAVSGNANDLSPHPNKRASRSCSGPRLLLHNSGHSKPVTSEFVETRHE</sequence>
<proteinExistence type="predicted"/>
<dbReference type="GeneID" id="68872718"/>
<name>A0A073J0S0_9RHOB</name>
<keyword evidence="3" id="KW-1185">Reference proteome</keyword>
<dbReference type="EMBL" id="JAMD01000007">
    <property type="protein sequence ID" value="KEJ95301.1"/>
    <property type="molecule type" value="Genomic_DNA"/>
</dbReference>
<comment type="caution">
    <text evidence="2">The sequence shown here is derived from an EMBL/GenBank/DDBJ whole genome shotgun (WGS) entry which is preliminary data.</text>
</comment>
<gene>
    <name evidence="2" type="ORF">SUH3_22510</name>
</gene>
<dbReference type="Proteomes" id="UP000027746">
    <property type="component" value="Unassembled WGS sequence"/>
</dbReference>
<evidence type="ECO:0000313" key="3">
    <source>
        <dbReference type="Proteomes" id="UP000027746"/>
    </source>
</evidence>
<evidence type="ECO:0000256" key="1">
    <source>
        <dbReference type="SAM" id="MobiDB-lite"/>
    </source>
</evidence>
<protein>
    <submittedName>
        <fullName evidence="2">Uncharacterized protein</fullName>
    </submittedName>
</protein>
<dbReference type="RefSeq" id="WP_037927448.1">
    <property type="nucleotide sequence ID" value="NZ_CP054606.1"/>
</dbReference>
<reference evidence="2 3" key="1">
    <citation type="submission" date="2014-01" db="EMBL/GenBank/DDBJ databases">
        <title>Sulfitobacter sp. H3 (MCCC 1A00686) Genome Sequencing.</title>
        <authorList>
            <person name="Lai Q."/>
            <person name="Hong Z."/>
        </authorList>
    </citation>
    <scope>NUCLEOTIDE SEQUENCE [LARGE SCALE GENOMIC DNA]</scope>
    <source>
        <strain evidence="2 3">H3</strain>
    </source>
</reference>